<dbReference type="SUPFAM" id="SSF102114">
    <property type="entry name" value="Radical SAM enzymes"/>
    <property type="match status" value="1"/>
</dbReference>
<accession>A0A173TN77</accession>
<evidence type="ECO:0000256" key="1">
    <source>
        <dbReference type="ARBA" id="ARBA00022691"/>
    </source>
</evidence>
<feature type="binding site" evidence="5">
    <location>
        <position position="61"/>
    </location>
    <ligand>
        <name>[4Fe-4S] cluster</name>
        <dbReference type="ChEBI" id="CHEBI:49883"/>
        <note>4Fe-4S-S-AdoMet</note>
    </ligand>
</feature>
<dbReference type="Gene3D" id="3.20.20.70">
    <property type="entry name" value="Aldolase class I"/>
    <property type="match status" value="1"/>
</dbReference>
<feature type="domain" description="Radical SAM core" evidence="6">
    <location>
        <begin position="57"/>
        <end position="150"/>
    </location>
</feature>
<proteinExistence type="predicted"/>
<dbReference type="GO" id="GO:0046872">
    <property type="term" value="F:metal ion binding"/>
    <property type="evidence" value="ECO:0007669"/>
    <property type="project" value="UniProtKB-KW"/>
</dbReference>
<dbReference type="SFLD" id="SFLDG01099">
    <property type="entry name" value="Uncharacterised_Radical_SAM_Su"/>
    <property type="match status" value="1"/>
</dbReference>
<feature type="binding site" evidence="5">
    <location>
        <position position="65"/>
    </location>
    <ligand>
        <name>[4Fe-4S] cluster</name>
        <dbReference type="ChEBI" id="CHEBI:49883"/>
        <note>4Fe-4S-S-AdoMet</note>
    </ligand>
</feature>
<dbReference type="PANTHER" id="PTHR43075:SF1">
    <property type="entry name" value="FORMATE LYASE ACTIVATING ENZYME, PUTATIVE (AFU_ORTHOLOGUE AFUA_2G15630)-RELATED"/>
    <property type="match status" value="1"/>
</dbReference>
<dbReference type="GO" id="GO:0051536">
    <property type="term" value="F:iron-sulfur cluster binding"/>
    <property type="evidence" value="ECO:0007669"/>
    <property type="project" value="UniProtKB-KW"/>
</dbReference>
<keyword evidence="3 5" id="KW-0408">Iron</keyword>
<evidence type="ECO:0000256" key="3">
    <source>
        <dbReference type="ARBA" id="ARBA00023004"/>
    </source>
</evidence>
<protein>
    <submittedName>
        <fullName evidence="7">Anaerobic ribonucleoside-triphosphate reductase activating protein</fullName>
    </submittedName>
</protein>
<dbReference type="GeneID" id="97391526"/>
<keyword evidence="2 5" id="KW-0479">Metal-binding</keyword>
<evidence type="ECO:0000256" key="4">
    <source>
        <dbReference type="ARBA" id="ARBA00023014"/>
    </source>
</evidence>
<dbReference type="GO" id="GO:0003824">
    <property type="term" value="F:catalytic activity"/>
    <property type="evidence" value="ECO:0007669"/>
    <property type="project" value="InterPro"/>
</dbReference>
<dbReference type="InterPro" id="IPR007197">
    <property type="entry name" value="rSAM"/>
</dbReference>
<dbReference type="AlphaFoldDB" id="A0A173TN77"/>
<dbReference type="EMBL" id="CYYA01000009">
    <property type="protein sequence ID" value="CUN03315.1"/>
    <property type="molecule type" value="Genomic_DNA"/>
</dbReference>
<feature type="binding site" evidence="5">
    <location>
        <position position="68"/>
    </location>
    <ligand>
        <name>[4Fe-4S] cluster</name>
        <dbReference type="ChEBI" id="CHEBI:49883"/>
        <note>4Fe-4S-S-AdoMet</note>
    </ligand>
</feature>
<dbReference type="RefSeq" id="WP_055290229.1">
    <property type="nucleotide sequence ID" value="NZ_CBCTYR010000004.1"/>
</dbReference>
<name>A0A173TN77_EUBRA</name>
<dbReference type="Pfam" id="PF04055">
    <property type="entry name" value="Radical_SAM"/>
    <property type="match status" value="1"/>
</dbReference>
<dbReference type="STRING" id="39490.ERS852448_01560"/>
<keyword evidence="1 5" id="KW-0949">S-adenosyl-L-methionine</keyword>
<dbReference type="InterPro" id="IPR058240">
    <property type="entry name" value="rSAM_sf"/>
</dbReference>
<reference evidence="7 8" key="1">
    <citation type="submission" date="2015-09" db="EMBL/GenBank/DDBJ databases">
        <authorList>
            <consortium name="Pathogen Informatics"/>
        </authorList>
    </citation>
    <scope>NUCLEOTIDE SEQUENCE [LARGE SCALE GENOMIC DNA]</scope>
    <source>
        <strain evidence="7 8">2789STDY5608891</strain>
    </source>
</reference>
<dbReference type="PIRSF" id="PIRSF004869">
    <property type="entry name" value="PflX_prd"/>
    <property type="match status" value="1"/>
</dbReference>
<gene>
    <name evidence="7" type="ORF">ERS852448_01560</name>
</gene>
<evidence type="ECO:0000313" key="7">
    <source>
        <dbReference type="EMBL" id="CUN03315.1"/>
    </source>
</evidence>
<dbReference type="InterPro" id="IPR016431">
    <property type="entry name" value="Pyrv-formate_lyase-activ_prd"/>
</dbReference>
<dbReference type="InterPro" id="IPR013785">
    <property type="entry name" value="Aldolase_TIM"/>
</dbReference>
<evidence type="ECO:0000256" key="2">
    <source>
        <dbReference type="ARBA" id="ARBA00022723"/>
    </source>
</evidence>
<organism evidence="7 8">
    <name type="scientific">Eubacterium ramulus</name>
    <dbReference type="NCBI Taxonomy" id="39490"/>
    <lineage>
        <taxon>Bacteria</taxon>
        <taxon>Bacillati</taxon>
        <taxon>Bacillota</taxon>
        <taxon>Clostridia</taxon>
        <taxon>Eubacteriales</taxon>
        <taxon>Eubacteriaceae</taxon>
        <taxon>Eubacterium</taxon>
    </lineage>
</organism>
<keyword evidence="4 5" id="KW-0411">Iron-sulfur</keyword>
<evidence type="ECO:0000256" key="5">
    <source>
        <dbReference type="PIRSR" id="PIRSR004869-50"/>
    </source>
</evidence>
<comment type="cofactor">
    <cofactor evidence="5">
        <name>[4Fe-4S] cluster</name>
        <dbReference type="ChEBI" id="CHEBI:49883"/>
    </cofactor>
    <text evidence="5">Binds 1 [4Fe-4S] cluster. The cluster is coordinated with 3 cysteines and an exchangeable S-adenosyl-L-methionine.</text>
</comment>
<dbReference type="Proteomes" id="UP000095492">
    <property type="component" value="Unassembled WGS sequence"/>
</dbReference>
<dbReference type="SFLD" id="SFLDS00029">
    <property type="entry name" value="Radical_SAM"/>
    <property type="match status" value="1"/>
</dbReference>
<sequence>MNNYTDCCLCPRNCHVDRTQGKTGYCGQTDQIRAARAALHMWEEPCISGDAGSGAVFFSGCTLGCVFCQNHSIAAGSVGKTISVERLAEIFLELQEQKAWNINLVTAGHFAPQVAKALELAKNRGLQIPVVYNTSGYEKVETLRMFEGLTDIYLPDFKYLSGELAGTYSHAADYPQVAKAALWEMVRQVGSARFEIVSGAKAGKITDELSVDVAYADGMDQTLDGTVSDTDECMRDSEPENGVLERMLRGVVVRHLILPGHIAESKKVIRYLYETYGDQIYISIMNQYTPMPGINARYPELGRKLTPQEYDEVVDYAIELGVENGFIQDGETAEESFIPTFDTSGV</sequence>
<evidence type="ECO:0000313" key="8">
    <source>
        <dbReference type="Proteomes" id="UP000095492"/>
    </source>
</evidence>
<evidence type="ECO:0000259" key="6">
    <source>
        <dbReference type="Pfam" id="PF04055"/>
    </source>
</evidence>
<dbReference type="InterPro" id="IPR040085">
    <property type="entry name" value="MJ0674-like"/>
</dbReference>
<dbReference type="CDD" id="cd01335">
    <property type="entry name" value="Radical_SAM"/>
    <property type="match status" value="1"/>
</dbReference>
<dbReference type="PANTHER" id="PTHR43075">
    <property type="entry name" value="FORMATE LYASE ACTIVATING ENZYME, PUTATIVE (AFU_ORTHOLOGUE AFUA_2G15630)-RELATED"/>
    <property type="match status" value="1"/>
</dbReference>